<dbReference type="EMBL" id="BOVJ01000183">
    <property type="protein sequence ID" value="GIQ66427.1"/>
    <property type="molecule type" value="Genomic_DNA"/>
</dbReference>
<feature type="signal peptide" evidence="1">
    <location>
        <begin position="1"/>
        <end position="20"/>
    </location>
</feature>
<gene>
    <name evidence="2" type="ORF">PACILC2_49950</name>
</gene>
<evidence type="ECO:0000313" key="3">
    <source>
        <dbReference type="Proteomes" id="UP000680304"/>
    </source>
</evidence>
<proteinExistence type="predicted"/>
<dbReference type="PANTHER" id="PTHR43649">
    <property type="entry name" value="ARABINOSE-BINDING PROTEIN-RELATED"/>
    <property type="match status" value="1"/>
</dbReference>
<comment type="caution">
    <text evidence="2">The sequence shown here is derived from an EMBL/GenBank/DDBJ whole genome shotgun (WGS) entry which is preliminary data.</text>
</comment>
<dbReference type="Gene3D" id="3.40.190.10">
    <property type="entry name" value="Periplasmic binding protein-like II"/>
    <property type="match status" value="2"/>
</dbReference>
<feature type="chain" id="PRO_5045276895" evidence="1">
    <location>
        <begin position="21"/>
        <end position="523"/>
    </location>
</feature>
<accession>A0ABQ4NDZ7</accession>
<evidence type="ECO:0000313" key="2">
    <source>
        <dbReference type="EMBL" id="GIQ66427.1"/>
    </source>
</evidence>
<evidence type="ECO:0000256" key="1">
    <source>
        <dbReference type="SAM" id="SignalP"/>
    </source>
</evidence>
<reference evidence="2 3" key="1">
    <citation type="submission" date="2021-04" db="EMBL/GenBank/DDBJ databases">
        <title>Draft genome sequence of Paenibacillus cisolokensis, LC2-13A.</title>
        <authorList>
            <person name="Uke A."/>
            <person name="Chhe C."/>
            <person name="Baramee S."/>
            <person name="Kosugi A."/>
        </authorList>
    </citation>
    <scope>NUCLEOTIDE SEQUENCE [LARGE SCALE GENOMIC DNA]</scope>
    <source>
        <strain evidence="2 3">LC2-13A</strain>
    </source>
</reference>
<dbReference type="Pfam" id="PF13416">
    <property type="entry name" value="SBP_bac_8"/>
    <property type="match status" value="1"/>
</dbReference>
<dbReference type="InterPro" id="IPR050490">
    <property type="entry name" value="Bact_solute-bd_prot1"/>
</dbReference>
<keyword evidence="3" id="KW-1185">Reference proteome</keyword>
<dbReference type="PROSITE" id="PS51257">
    <property type="entry name" value="PROKAR_LIPOPROTEIN"/>
    <property type="match status" value="1"/>
</dbReference>
<name>A0ABQ4NDZ7_9BACL</name>
<dbReference type="Proteomes" id="UP000680304">
    <property type="component" value="Unassembled WGS sequence"/>
</dbReference>
<dbReference type="InterPro" id="IPR006059">
    <property type="entry name" value="SBP"/>
</dbReference>
<dbReference type="SUPFAM" id="SSF53850">
    <property type="entry name" value="Periplasmic binding protein-like II"/>
    <property type="match status" value="1"/>
</dbReference>
<keyword evidence="1" id="KW-0732">Signal</keyword>
<dbReference type="PANTHER" id="PTHR43649:SF17">
    <property type="entry name" value="ABC TRANSPORTER SOLUTE BINDING PROTEIN-SUGAR TRANSPORT"/>
    <property type="match status" value="1"/>
</dbReference>
<organism evidence="2 3">
    <name type="scientific">Paenibacillus cisolokensis</name>
    <dbReference type="NCBI Taxonomy" id="1658519"/>
    <lineage>
        <taxon>Bacteria</taxon>
        <taxon>Bacillati</taxon>
        <taxon>Bacillota</taxon>
        <taxon>Bacilli</taxon>
        <taxon>Bacillales</taxon>
        <taxon>Paenibacillaceae</taxon>
        <taxon>Paenibacillus</taxon>
    </lineage>
</organism>
<protein>
    <submittedName>
        <fullName evidence="2">Sugar ABC transporter permease</fullName>
    </submittedName>
</protein>
<sequence length="523" mass="58460">MKTKKMALMFSLLLIAGLAAGCSGGKDNKGTAEEGAEGGTEGGKPVTFSWLVYDRTEGKVRDDWEIFKEIEAKTGVKIDFQVVGQEGIEEKKQIMIATNSVTDFIQVSTQEGREHGPENVFLNLGEYLDIAPNLKAFYDSYPEAKAVATGPDGGIYTVPVLEGDPEGKGFNFVWMARKDVLEEAGIKPPATLDEFYQMLKTLKEKFPDSYPLTANSPIGDTGLYTVFGRAFTGIQGFFNLDPETDEYAFAPYRDGYREALEYLNRLYAEKLLDPEYSLLTGAQWEERILSGKSFLSYFWKADIAPLTEKGRTASGNENFELDAIPQFAAEGIRNYQYSRPLVGGVGRAISAKVKDKEAAVKFLDYLVGDEGSDYLSLGILGKTYTIEDGKPVFMKEFGSSPYVPLRRDYGVWYDHISLNNAKARAAWENGLDEKSKAINASYEPYIIPAPKAIVKTEEEMELEKSRLNNLNKYLEQQITEFVTGKTPINDETYQRFLDQAKKLGADDLLNMYNTAYKRTYGSK</sequence>